<evidence type="ECO:0000313" key="4">
    <source>
        <dbReference type="Proteomes" id="UP001597369"/>
    </source>
</evidence>
<proteinExistence type="predicted"/>
<comment type="caution">
    <text evidence="3">The sequence shown here is derived from an EMBL/GenBank/DDBJ whole genome shotgun (WGS) entry which is preliminary data.</text>
</comment>
<feature type="domain" description="Glycosyltransferase subfamily 4-like N-terminal" evidence="2">
    <location>
        <begin position="26"/>
        <end position="192"/>
    </location>
</feature>
<reference evidence="4" key="1">
    <citation type="journal article" date="2019" name="Int. J. Syst. Evol. Microbiol.">
        <title>The Global Catalogue of Microorganisms (GCM) 10K type strain sequencing project: providing services to taxonomists for standard genome sequencing and annotation.</title>
        <authorList>
            <consortium name="The Broad Institute Genomics Platform"/>
            <consortium name="The Broad Institute Genome Sequencing Center for Infectious Disease"/>
            <person name="Wu L."/>
            <person name="Ma J."/>
        </authorList>
    </citation>
    <scope>NUCLEOTIDE SEQUENCE [LARGE SCALE GENOMIC DNA]</scope>
    <source>
        <strain evidence="4">JCM 16545</strain>
    </source>
</reference>
<gene>
    <name evidence="3" type="ORF">ACFSKU_06320</name>
</gene>
<dbReference type="InterPro" id="IPR028098">
    <property type="entry name" value="Glyco_trans_4-like_N"/>
</dbReference>
<name>A0ABW4WXP3_9BACT</name>
<evidence type="ECO:0000313" key="3">
    <source>
        <dbReference type="EMBL" id="MFD2066495.1"/>
    </source>
</evidence>
<dbReference type="CDD" id="cd03794">
    <property type="entry name" value="GT4_WbuB-like"/>
    <property type="match status" value="1"/>
</dbReference>
<accession>A0ABW4WXP3</accession>
<dbReference type="Gene3D" id="3.40.50.2000">
    <property type="entry name" value="Glycogen Phosphorylase B"/>
    <property type="match status" value="2"/>
</dbReference>
<dbReference type="Pfam" id="PF00534">
    <property type="entry name" value="Glycos_transf_1"/>
    <property type="match status" value="1"/>
</dbReference>
<dbReference type="SUPFAM" id="SSF53756">
    <property type="entry name" value="UDP-Glycosyltransferase/glycogen phosphorylase"/>
    <property type="match status" value="1"/>
</dbReference>
<keyword evidence="4" id="KW-1185">Reference proteome</keyword>
<dbReference type="RefSeq" id="WP_229960278.1">
    <property type="nucleotide sequence ID" value="NZ_JAJJWI010000007.1"/>
</dbReference>
<dbReference type="Pfam" id="PF13579">
    <property type="entry name" value="Glyco_trans_4_4"/>
    <property type="match status" value="1"/>
</dbReference>
<evidence type="ECO:0000259" key="1">
    <source>
        <dbReference type="Pfam" id="PF00534"/>
    </source>
</evidence>
<evidence type="ECO:0000259" key="2">
    <source>
        <dbReference type="Pfam" id="PF13579"/>
    </source>
</evidence>
<dbReference type="InterPro" id="IPR001296">
    <property type="entry name" value="Glyco_trans_1"/>
</dbReference>
<protein>
    <submittedName>
        <fullName evidence="3">Glycosyltransferase family 4 protein</fullName>
    </submittedName>
</protein>
<dbReference type="EMBL" id="JBHUHV010000019">
    <property type="protein sequence ID" value="MFD2066495.1"/>
    <property type="molecule type" value="Genomic_DNA"/>
</dbReference>
<feature type="domain" description="Glycosyl transferase family 1" evidence="1">
    <location>
        <begin position="207"/>
        <end position="364"/>
    </location>
</feature>
<organism evidence="3 4">
    <name type="scientific">Pontibacter silvestris</name>
    <dbReference type="NCBI Taxonomy" id="2305183"/>
    <lineage>
        <taxon>Bacteria</taxon>
        <taxon>Pseudomonadati</taxon>
        <taxon>Bacteroidota</taxon>
        <taxon>Cytophagia</taxon>
        <taxon>Cytophagales</taxon>
        <taxon>Hymenobacteraceae</taxon>
        <taxon>Pontibacter</taxon>
    </lineage>
</organism>
<sequence>MHITVFNQHHHNPDCPATCRHYTFLEYLAERHEVSLITSSAWRQLKISDNYNWAPVGVKLYEQNIPYKNSMGTMERSISFARYAGYGMLKGMNIPQTDLIWGISTPLSTPWVAAQVAKWRKVPWVFEVQDLWPSFPIEMGAVKNRWLQQRLYNLELKLYKSAGHIITLSKDMTDYVAAQGISREKISTIVNGTDLDLVKAVRAEEVEELRNKLNLQGKHAVLYAGTYGRANDIPSLIQAAEALADHPSIRFLLTGSGYYEHQLQELAERLPNVLLLPPQPRPDVFKLFQLADLSLVSFNNLPVLATNSPGKFYDSLACGTPVIVTNLGWTKSFVEKYSCGWYVPAEKPAVLAELIKNIFNKPDELIAAGARGKVLAFKQFDRQNLAKEAEQIMLNVYQQR</sequence>
<dbReference type="PANTHER" id="PTHR12526:SF638">
    <property type="entry name" value="SPORE COAT PROTEIN SA"/>
    <property type="match status" value="1"/>
</dbReference>
<dbReference type="PANTHER" id="PTHR12526">
    <property type="entry name" value="GLYCOSYLTRANSFERASE"/>
    <property type="match status" value="1"/>
</dbReference>
<dbReference type="Proteomes" id="UP001597369">
    <property type="component" value="Unassembled WGS sequence"/>
</dbReference>